<feature type="chain" id="PRO_5043508868" description="Secreted protein" evidence="1">
    <location>
        <begin position="21"/>
        <end position="196"/>
    </location>
</feature>
<gene>
    <name evidence="2" type="ORF">WA026_011220</name>
</gene>
<dbReference type="EMBL" id="JARQZJ010000035">
    <property type="protein sequence ID" value="KAK9876106.1"/>
    <property type="molecule type" value="Genomic_DNA"/>
</dbReference>
<evidence type="ECO:0000313" key="2">
    <source>
        <dbReference type="EMBL" id="KAK9876106.1"/>
    </source>
</evidence>
<keyword evidence="1" id="KW-0732">Signal</keyword>
<comment type="caution">
    <text evidence="2">The sequence shown here is derived from an EMBL/GenBank/DDBJ whole genome shotgun (WGS) entry which is preliminary data.</text>
</comment>
<proteinExistence type="predicted"/>
<dbReference type="AlphaFoldDB" id="A0AAW1U852"/>
<name>A0AAW1U852_9CUCU</name>
<sequence>MVFFNQLLIALCLTAPPLEVVDEVTREPSRSSRSFTSEHQKGDVNHAILNSLEFRAAVGENLTCDLNLQVGSVGTRLRETKRAVAASMLSFFFVGTSNRFPTNVSRLFYVFMLHFIQQRLKTHFILVQDILCEFYAHFGRNESRHELSNRNSLPTTVMKIFAIMDYQSLKEHTQDRTCVLKCTRSMNRIKPEFQET</sequence>
<dbReference type="Proteomes" id="UP001431783">
    <property type="component" value="Unassembled WGS sequence"/>
</dbReference>
<reference evidence="2 3" key="1">
    <citation type="submission" date="2023-03" db="EMBL/GenBank/DDBJ databases">
        <title>Genome insight into feeding habits of ladybird beetles.</title>
        <authorList>
            <person name="Li H.-S."/>
            <person name="Huang Y.-H."/>
            <person name="Pang H."/>
        </authorList>
    </citation>
    <scope>NUCLEOTIDE SEQUENCE [LARGE SCALE GENOMIC DNA]</scope>
    <source>
        <strain evidence="2">SYSU_2023b</strain>
        <tissue evidence="2">Whole body</tissue>
    </source>
</reference>
<protein>
    <recommendedName>
        <fullName evidence="4">Secreted protein</fullName>
    </recommendedName>
</protein>
<evidence type="ECO:0000313" key="3">
    <source>
        <dbReference type="Proteomes" id="UP001431783"/>
    </source>
</evidence>
<accession>A0AAW1U852</accession>
<feature type="signal peptide" evidence="1">
    <location>
        <begin position="1"/>
        <end position="20"/>
    </location>
</feature>
<keyword evidence="3" id="KW-1185">Reference proteome</keyword>
<evidence type="ECO:0000256" key="1">
    <source>
        <dbReference type="SAM" id="SignalP"/>
    </source>
</evidence>
<organism evidence="2 3">
    <name type="scientific">Henosepilachna vigintioctopunctata</name>
    <dbReference type="NCBI Taxonomy" id="420089"/>
    <lineage>
        <taxon>Eukaryota</taxon>
        <taxon>Metazoa</taxon>
        <taxon>Ecdysozoa</taxon>
        <taxon>Arthropoda</taxon>
        <taxon>Hexapoda</taxon>
        <taxon>Insecta</taxon>
        <taxon>Pterygota</taxon>
        <taxon>Neoptera</taxon>
        <taxon>Endopterygota</taxon>
        <taxon>Coleoptera</taxon>
        <taxon>Polyphaga</taxon>
        <taxon>Cucujiformia</taxon>
        <taxon>Coccinelloidea</taxon>
        <taxon>Coccinellidae</taxon>
        <taxon>Epilachninae</taxon>
        <taxon>Epilachnini</taxon>
        <taxon>Henosepilachna</taxon>
    </lineage>
</organism>
<evidence type="ECO:0008006" key="4">
    <source>
        <dbReference type="Google" id="ProtNLM"/>
    </source>
</evidence>